<dbReference type="KEGG" id="kuy:FY550_01240"/>
<gene>
    <name evidence="2" type="ORF">FY550_01240</name>
</gene>
<dbReference type="SUPFAM" id="SSF51905">
    <property type="entry name" value="FAD/NAD(P)-binding domain"/>
    <property type="match status" value="1"/>
</dbReference>
<dbReference type="Pfam" id="PF01266">
    <property type="entry name" value="DAO"/>
    <property type="match status" value="1"/>
</dbReference>
<dbReference type="STRING" id="657387.BH688_14275"/>
<evidence type="ECO:0000313" key="3">
    <source>
        <dbReference type="Proteomes" id="UP000322553"/>
    </source>
</evidence>
<dbReference type="InterPro" id="IPR036188">
    <property type="entry name" value="FAD/NAD-bd_sf"/>
</dbReference>
<name>A0A1S1NWB6_9GAMM</name>
<dbReference type="RefSeq" id="WP_070980885.1">
    <property type="nucleotide sequence ID" value="NZ_CP043420.1"/>
</dbReference>
<keyword evidence="1" id="KW-0560">Oxidoreductase</keyword>
<dbReference type="OrthoDB" id="6949587at2"/>
<dbReference type="PANTHER" id="PTHR13847:SF289">
    <property type="entry name" value="GLYCINE OXIDASE"/>
    <property type="match status" value="1"/>
</dbReference>
<reference evidence="2 3" key="1">
    <citation type="submission" date="2019-08" db="EMBL/GenBank/DDBJ databases">
        <title>Complete genome sequence of Kushneria sp. YCWA18, a halophilic phosphate-solubilizing bacterium isolated from Daqiao saltern in China.</title>
        <authorList>
            <person name="Du G.-X."/>
            <person name="Qu L.-Y."/>
        </authorList>
    </citation>
    <scope>NUCLEOTIDE SEQUENCE [LARGE SCALE GENOMIC DNA]</scope>
    <source>
        <strain evidence="2 3">YCWA18</strain>
    </source>
</reference>
<sequence>MASTQDTTLVIGGGVVGMALAFGLARRGERVIVLDGSDRDFRASRGNFGLIWGQGKGVAMPRYAEISLSSCAQWSTFAAELEQRTGVDVQFRGGGGIDLCMTPEEVAPRLDDYRRSQQASPGLARRFHWEWLDRNQLEHWLPGIGPDIPGGTWSPHDGHCNPLLLLRALHAACRSLGVEHRFDHRVDSIHPLATGFEVHTAQGRFHGTRLILAAGLGNASLAPPLGLFGDVFALRGQVLVTERLPITPRLPTPQVRQTDSGSFQCGETHERAGLDKATTPALMEAIARDTLRVYPFLRHRRMVRAWGALRVMTPDEHPVYEASSRYPGAYSVSCHSGITLAAFHAKQLAEAIANDHLARELPEFSGARFDVSTA</sequence>
<proteinExistence type="predicted"/>
<accession>A0A1S1NWB6</accession>
<dbReference type="SUPFAM" id="SSF54373">
    <property type="entry name" value="FAD-linked reductases, C-terminal domain"/>
    <property type="match status" value="1"/>
</dbReference>
<dbReference type="AlphaFoldDB" id="A0A1S1NWB6"/>
<organism evidence="2 3">
    <name type="scientific">Kushneria phosphatilytica</name>
    <dbReference type="NCBI Taxonomy" id="657387"/>
    <lineage>
        <taxon>Bacteria</taxon>
        <taxon>Pseudomonadati</taxon>
        <taxon>Pseudomonadota</taxon>
        <taxon>Gammaproteobacteria</taxon>
        <taxon>Oceanospirillales</taxon>
        <taxon>Halomonadaceae</taxon>
        <taxon>Kushneria</taxon>
    </lineage>
</organism>
<evidence type="ECO:0000256" key="1">
    <source>
        <dbReference type="ARBA" id="ARBA00023002"/>
    </source>
</evidence>
<dbReference type="Proteomes" id="UP000322553">
    <property type="component" value="Chromosome"/>
</dbReference>
<dbReference type="GO" id="GO:0005737">
    <property type="term" value="C:cytoplasm"/>
    <property type="evidence" value="ECO:0007669"/>
    <property type="project" value="TreeGrafter"/>
</dbReference>
<dbReference type="GO" id="GO:0016491">
    <property type="term" value="F:oxidoreductase activity"/>
    <property type="evidence" value="ECO:0007669"/>
    <property type="project" value="UniProtKB-KW"/>
</dbReference>
<protein>
    <submittedName>
        <fullName evidence="2">FAD-binding oxidoreductase</fullName>
    </submittedName>
</protein>
<dbReference type="PANTHER" id="PTHR13847">
    <property type="entry name" value="SARCOSINE DEHYDROGENASE-RELATED"/>
    <property type="match status" value="1"/>
</dbReference>
<dbReference type="EMBL" id="CP043420">
    <property type="protein sequence ID" value="QEL09891.1"/>
    <property type="molecule type" value="Genomic_DNA"/>
</dbReference>
<keyword evidence="3" id="KW-1185">Reference proteome</keyword>
<dbReference type="Gene3D" id="3.30.9.10">
    <property type="entry name" value="D-Amino Acid Oxidase, subunit A, domain 2"/>
    <property type="match status" value="1"/>
</dbReference>
<evidence type="ECO:0000313" key="2">
    <source>
        <dbReference type="EMBL" id="QEL09891.1"/>
    </source>
</evidence>
<dbReference type="InterPro" id="IPR006076">
    <property type="entry name" value="FAD-dep_OxRdtase"/>
</dbReference>
<dbReference type="Gene3D" id="3.50.50.60">
    <property type="entry name" value="FAD/NAD(P)-binding domain"/>
    <property type="match status" value="1"/>
</dbReference>